<dbReference type="Proteomes" id="UP001434883">
    <property type="component" value="Unassembled WGS sequence"/>
</dbReference>
<comment type="caution">
    <text evidence="2">The sequence shown here is derived from an EMBL/GenBank/DDBJ whole genome shotgun (WGS) entry which is preliminary data.</text>
</comment>
<name>A0ABV0S8D1_9TELE</name>
<organism evidence="2 3">
    <name type="scientific">Xenoophorus captivus</name>
    <dbReference type="NCBI Taxonomy" id="1517983"/>
    <lineage>
        <taxon>Eukaryota</taxon>
        <taxon>Metazoa</taxon>
        <taxon>Chordata</taxon>
        <taxon>Craniata</taxon>
        <taxon>Vertebrata</taxon>
        <taxon>Euteleostomi</taxon>
        <taxon>Actinopterygii</taxon>
        <taxon>Neopterygii</taxon>
        <taxon>Teleostei</taxon>
        <taxon>Neoteleostei</taxon>
        <taxon>Acanthomorphata</taxon>
        <taxon>Ovalentaria</taxon>
        <taxon>Atherinomorphae</taxon>
        <taxon>Cyprinodontiformes</taxon>
        <taxon>Goodeidae</taxon>
        <taxon>Xenoophorus</taxon>
    </lineage>
</organism>
<evidence type="ECO:0000313" key="2">
    <source>
        <dbReference type="EMBL" id="MEQ2216820.1"/>
    </source>
</evidence>
<feature type="region of interest" description="Disordered" evidence="1">
    <location>
        <begin position="1"/>
        <end position="30"/>
    </location>
</feature>
<keyword evidence="3" id="KW-1185">Reference proteome</keyword>
<feature type="non-terminal residue" evidence="2">
    <location>
        <position position="1"/>
    </location>
</feature>
<protein>
    <submittedName>
        <fullName evidence="2">Uncharacterized protein</fullName>
    </submittedName>
</protein>
<gene>
    <name evidence="2" type="ORF">XENOCAPTIV_022884</name>
</gene>
<evidence type="ECO:0000256" key="1">
    <source>
        <dbReference type="SAM" id="MobiDB-lite"/>
    </source>
</evidence>
<sequence>GSLERLGEHPPFPLPGGHLLSDRTVSNGGSPSLPRVFSCPCAAQSCLPVGLACTHPLFGVHHRTDTLCFHGCTDPDVSGSLRL</sequence>
<reference evidence="2 3" key="1">
    <citation type="submission" date="2021-06" db="EMBL/GenBank/DDBJ databases">
        <authorList>
            <person name="Palmer J.M."/>
        </authorList>
    </citation>
    <scope>NUCLEOTIDE SEQUENCE [LARGE SCALE GENOMIC DNA]</scope>
    <source>
        <strain evidence="2 3">XC_2019</strain>
        <tissue evidence="2">Muscle</tissue>
    </source>
</reference>
<dbReference type="EMBL" id="JAHRIN010072371">
    <property type="protein sequence ID" value="MEQ2216820.1"/>
    <property type="molecule type" value="Genomic_DNA"/>
</dbReference>
<feature type="non-terminal residue" evidence="2">
    <location>
        <position position="83"/>
    </location>
</feature>
<accession>A0ABV0S8D1</accession>
<evidence type="ECO:0000313" key="3">
    <source>
        <dbReference type="Proteomes" id="UP001434883"/>
    </source>
</evidence>
<proteinExistence type="predicted"/>